<evidence type="ECO:0000256" key="6">
    <source>
        <dbReference type="ARBA" id="ARBA00023242"/>
    </source>
</evidence>
<dbReference type="GO" id="GO:0007059">
    <property type="term" value="P:chromosome segregation"/>
    <property type="evidence" value="ECO:0007669"/>
    <property type="project" value="UniProtKB-KW"/>
</dbReference>
<comment type="similarity">
    <text evidence="2">Belongs to the SCC4/mau-2 family.</text>
</comment>
<organism evidence="8 9">
    <name type="scientific">Papaver somniferum</name>
    <name type="common">Opium poppy</name>
    <dbReference type="NCBI Taxonomy" id="3469"/>
    <lineage>
        <taxon>Eukaryota</taxon>
        <taxon>Viridiplantae</taxon>
        <taxon>Streptophyta</taxon>
        <taxon>Embryophyta</taxon>
        <taxon>Tracheophyta</taxon>
        <taxon>Spermatophyta</taxon>
        <taxon>Magnoliopsida</taxon>
        <taxon>Ranunculales</taxon>
        <taxon>Papaveraceae</taxon>
        <taxon>Papaveroideae</taxon>
        <taxon>Papaver</taxon>
    </lineage>
</organism>
<evidence type="ECO:0000256" key="1">
    <source>
        <dbReference type="ARBA" id="ARBA00004123"/>
    </source>
</evidence>
<dbReference type="OMA" id="MELYFRI"/>
<keyword evidence="9" id="KW-1185">Reference proteome</keyword>
<dbReference type="STRING" id="3469.A0A4Y7KX51"/>
<evidence type="ECO:0000313" key="8">
    <source>
        <dbReference type="EMBL" id="RZC77904.1"/>
    </source>
</evidence>
<dbReference type="PANTHER" id="PTHR21394">
    <property type="entry name" value="MAU2 CHROMATID COHESION FACTOR HOMOLOG"/>
    <property type="match status" value="1"/>
</dbReference>
<keyword evidence="4" id="KW-0498">Mitosis</keyword>
<evidence type="ECO:0000313" key="9">
    <source>
        <dbReference type="Proteomes" id="UP000316621"/>
    </source>
</evidence>
<dbReference type="GO" id="GO:0051301">
    <property type="term" value="P:cell division"/>
    <property type="evidence" value="ECO:0007669"/>
    <property type="project" value="UniProtKB-KW"/>
</dbReference>
<accession>A0A4Y7KX51</accession>
<evidence type="ECO:0000256" key="7">
    <source>
        <dbReference type="ARBA" id="ARBA00023306"/>
    </source>
</evidence>
<protein>
    <recommendedName>
        <fullName evidence="10">MAU2 chromatid cohesion factor homolog</fullName>
    </recommendedName>
</protein>
<dbReference type="Gramene" id="RZC77904">
    <property type="protein sequence ID" value="RZC77904"/>
    <property type="gene ID" value="C5167_002077"/>
</dbReference>
<dbReference type="GO" id="GO:0007064">
    <property type="term" value="P:mitotic sister chromatid cohesion"/>
    <property type="evidence" value="ECO:0007669"/>
    <property type="project" value="InterPro"/>
</dbReference>
<dbReference type="AlphaFoldDB" id="A0A4Y7KX51"/>
<evidence type="ECO:0008006" key="10">
    <source>
        <dbReference type="Google" id="ProtNLM"/>
    </source>
</evidence>
<keyword evidence="3" id="KW-0132">Cell division</keyword>
<dbReference type="InterPro" id="IPR019440">
    <property type="entry name" value="MAU2"/>
</dbReference>
<dbReference type="EMBL" id="CM010723">
    <property type="protein sequence ID" value="RZC77904.1"/>
    <property type="molecule type" value="Genomic_DNA"/>
</dbReference>
<dbReference type="Pfam" id="PF10345">
    <property type="entry name" value="Cohesin_load"/>
    <property type="match status" value="1"/>
</dbReference>
<proteinExistence type="inferred from homology"/>
<comment type="subcellular location">
    <subcellularLocation>
        <location evidence="1">Nucleus</location>
    </subcellularLocation>
</comment>
<keyword evidence="7" id="KW-0131">Cell cycle</keyword>
<name>A0A4Y7KX51_PAPSO</name>
<dbReference type="Proteomes" id="UP000316621">
    <property type="component" value="Chromosome 9"/>
</dbReference>
<keyword evidence="5" id="KW-0159">Chromosome partition</keyword>
<reference evidence="8 9" key="1">
    <citation type="journal article" date="2018" name="Science">
        <title>The opium poppy genome and morphinan production.</title>
        <authorList>
            <person name="Guo L."/>
            <person name="Winzer T."/>
            <person name="Yang X."/>
            <person name="Li Y."/>
            <person name="Ning Z."/>
            <person name="He Z."/>
            <person name="Teodor R."/>
            <person name="Lu Y."/>
            <person name="Bowser T.A."/>
            <person name="Graham I.A."/>
            <person name="Ye K."/>
        </authorList>
    </citation>
    <scope>NUCLEOTIDE SEQUENCE [LARGE SCALE GENOMIC DNA]</scope>
    <source>
        <strain evidence="9">cv. HN1</strain>
        <tissue evidence="8">Leaves</tissue>
    </source>
</reference>
<dbReference type="GO" id="GO:0005634">
    <property type="term" value="C:nucleus"/>
    <property type="evidence" value="ECO:0007669"/>
    <property type="project" value="UniProtKB-SubCell"/>
</dbReference>
<sequence length="674" mass="76223">MEALAEGLWELADFHEQNGEIGKAVKCLETICQSQVSFLPIVEIKSRLRIATLLLKYTHNVNHAKSHLERSQLLLKSIPSCFELKCRAYSLLSQCYHLIGAIPPQKQIINKGLELACASGDGFAVKLWCCNFTSQLANALAIEGDYWGSIAALERGFSCAAEMYYPELQMFFATSIFHVHLMQWEDVNSVGNAAVKCNEIWEFLQPDKRRQCMGLFFYNELLNTFYQLRICDYKTAALHVDKLDEAMRKEMQQVQQIKNLTVELNTINDSLSQSDPHNRERLGLYEKQTQLQEQLRQATFSAGMESMGSLYLGNARQMWDKLELAPPPIDGEWLPRSAVYALVDLMVVISGRPKGLFKECGKRIQSGSQLIKEELLKLGITDGVREVNLQHTAIWMAGVYLMLLMQFLENKVAVDLTRSEFVEAQEALLQMKNWFIRFPTILQGCESIIEMLRGQYAHSLGCFSEAAFHFLEAAKRANRCKLCAMFMPLFLTFALATQNHLPRIRLASGLRITHQLLGNIQLVSQYLTLLGSLALALHDTTQAREILKSSLTLAKTLYDIPTQIWVVSVLTALHQELGEKGNEIENTEYARKRGNDLQKRLADVRSSIHHMELIEKVKIEVHQLHDTDIRRANAGPSLGVNLDIPESIGLPVANSTPISRLVNIDTGRLGKRKS</sequence>
<gene>
    <name evidence="8" type="ORF">C5167_002077</name>
</gene>
<evidence type="ECO:0000256" key="2">
    <source>
        <dbReference type="ARBA" id="ARBA00008585"/>
    </source>
</evidence>
<evidence type="ECO:0000256" key="4">
    <source>
        <dbReference type="ARBA" id="ARBA00022776"/>
    </source>
</evidence>
<evidence type="ECO:0000256" key="5">
    <source>
        <dbReference type="ARBA" id="ARBA00022829"/>
    </source>
</evidence>
<evidence type="ECO:0000256" key="3">
    <source>
        <dbReference type="ARBA" id="ARBA00022618"/>
    </source>
</evidence>
<keyword evidence="6" id="KW-0539">Nucleus</keyword>